<protein>
    <submittedName>
        <fullName evidence="2">Uncharacterized protein</fullName>
    </submittedName>
</protein>
<organism evidence="2 3">
    <name type="scientific">Chaetomidium leptoderma</name>
    <dbReference type="NCBI Taxonomy" id="669021"/>
    <lineage>
        <taxon>Eukaryota</taxon>
        <taxon>Fungi</taxon>
        <taxon>Dikarya</taxon>
        <taxon>Ascomycota</taxon>
        <taxon>Pezizomycotina</taxon>
        <taxon>Sordariomycetes</taxon>
        <taxon>Sordariomycetidae</taxon>
        <taxon>Sordariales</taxon>
        <taxon>Chaetomiaceae</taxon>
        <taxon>Chaetomidium</taxon>
    </lineage>
</organism>
<keyword evidence="3" id="KW-1185">Reference proteome</keyword>
<reference evidence="2" key="2">
    <citation type="submission" date="2023-05" db="EMBL/GenBank/DDBJ databases">
        <authorList>
            <consortium name="Lawrence Berkeley National Laboratory"/>
            <person name="Steindorff A."/>
            <person name="Hensen N."/>
            <person name="Bonometti L."/>
            <person name="Westerberg I."/>
            <person name="Brannstrom I.O."/>
            <person name="Guillou S."/>
            <person name="Cros-Aarteil S."/>
            <person name="Calhoun S."/>
            <person name="Haridas S."/>
            <person name="Kuo A."/>
            <person name="Mondo S."/>
            <person name="Pangilinan J."/>
            <person name="Riley R."/>
            <person name="Labutti K."/>
            <person name="Andreopoulos B."/>
            <person name="Lipzen A."/>
            <person name="Chen C."/>
            <person name="Yanf M."/>
            <person name="Daum C."/>
            <person name="Ng V."/>
            <person name="Clum A."/>
            <person name="Ohm R."/>
            <person name="Martin F."/>
            <person name="Silar P."/>
            <person name="Natvig D."/>
            <person name="Lalanne C."/>
            <person name="Gautier V."/>
            <person name="Ament-Velasquez S.L."/>
            <person name="Kruys A."/>
            <person name="Hutchinson M.I."/>
            <person name="Powell A.J."/>
            <person name="Barry K."/>
            <person name="Miller A.N."/>
            <person name="Grigoriev I.V."/>
            <person name="Debuchy R."/>
            <person name="Gladieux P."/>
            <person name="Thoren M.H."/>
            <person name="Johannesson H."/>
        </authorList>
    </citation>
    <scope>NUCLEOTIDE SEQUENCE</scope>
    <source>
        <strain evidence="2">CBS 538.74</strain>
    </source>
</reference>
<feature type="transmembrane region" description="Helical" evidence="1">
    <location>
        <begin position="20"/>
        <end position="41"/>
    </location>
</feature>
<evidence type="ECO:0000313" key="3">
    <source>
        <dbReference type="Proteomes" id="UP001302745"/>
    </source>
</evidence>
<proteinExistence type="predicted"/>
<keyword evidence="1" id="KW-1133">Transmembrane helix</keyword>
<accession>A0AAN6VBV8</accession>
<evidence type="ECO:0000256" key="1">
    <source>
        <dbReference type="SAM" id="Phobius"/>
    </source>
</evidence>
<sequence>MSAPALTRSRAILTALRVIWRWVSVLISFLTVLASSVKSFIHSSIAKSELRNDMRWWFSASDHQVQIVLLAKFEHTSRAIILEKWEEATG</sequence>
<gene>
    <name evidence="2" type="ORF">C8A00DRAFT_19625</name>
</gene>
<comment type="caution">
    <text evidence="2">The sequence shown here is derived from an EMBL/GenBank/DDBJ whole genome shotgun (WGS) entry which is preliminary data.</text>
</comment>
<keyword evidence="1" id="KW-0472">Membrane</keyword>
<dbReference type="EMBL" id="MU857326">
    <property type="protein sequence ID" value="KAK4148562.1"/>
    <property type="molecule type" value="Genomic_DNA"/>
</dbReference>
<dbReference type="Proteomes" id="UP001302745">
    <property type="component" value="Unassembled WGS sequence"/>
</dbReference>
<keyword evidence="1" id="KW-0812">Transmembrane</keyword>
<evidence type="ECO:0000313" key="2">
    <source>
        <dbReference type="EMBL" id="KAK4148562.1"/>
    </source>
</evidence>
<dbReference type="AlphaFoldDB" id="A0AAN6VBV8"/>
<name>A0AAN6VBV8_9PEZI</name>
<reference evidence="2" key="1">
    <citation type="journal article" date="2023" name="Mol. Phylogenet. Evol.">
        <title>Genome-scale phylogeny and comparative genomics of the fungal order Sordariales.</title>
        <authorList>
            <person name="Hensen N."/>
            <person name="Bonometti L."/>
            <person name="Westerberg I."/>
            <person name="Brannstrom I.O."/>
            <person name="Guillou S."/>
            <person name="Cros-Aarteil S."/>
            <person name="Calhoun S."/>
            <person name="Haridas S."/>
            <person name="Kuo A."/>
            <person name="Mondo S."/>
            <person name="Pangilinan J."/>
            <person name="Riley R."/>
            <person name="LaButti K."/>
            <person name="Andreopoulos B."/>
            <person name="Lipzen A."/>
            <person name="Chen C."/>
            <person name="Yan M."/>
            <person name="Daum C."/>
            <person name="Ng V."/>
            <person name="Clum A."/>
            <person name="Steindorff A."/>
            <person name="Ohm R.A."/>
            <person name="Martin F."/>
            <person name="Silar P."/>
            <person name="Natvig D.O."/>
            <person name="Lalanne C."/>
            <person name="Gautier V."/>
            <person name="Ament-Velasquez S.L."/>
            <person name="Kruys A."/>
            <person name="Hutchinson M.I."/>
            <person name="Powell A.J."/>
            <person name="Barry K."/>
            <person name="Miller A.N."/>
            <person name="Grigoriev I.V."/>
            <person name="Debuchy R."/>
            <person name="Gladieux P."/>
            <person name="Hiltunen Thoren M."/>
            <person name="Johannesson H."/>
        </authorList>
    </citation>
    <scope>NUCLEOTIDE SEQUENCE</scope>
    <source>
        <strain evidence="2">CBS 538.74</strain>
    </source>
</reference>